<reference evidence="2" key="1">
    <citation type="journal article" date="2020" name="mSystems">
        <title>Genome- and Community-Level Interaction Insights into Carbon Utilization and Element Cycling Functions of Hydrothermarchaeota in Hydrothermal Sediment.</title>
        <authorList>
            <person name="Zhou Z."/>
            <person name="Liu Y."/>
            <person name="Xu W."/>
            <person name="Pan J."/>
            <person name="Luo Z.H."/>
            <person name="Li M."/>
        </authorList>
    </citation>
    <scope>NUCLEOTIDE SEQUENCE [LARGE SCALE GENOMIC DNA]</scope>
    <source>
        <strain evidence="2">SpSt-1217</strain>
    </source>
</reference>
<sequence length="194" mass="22079">MKTIKLALAAVVIGMATVATAVEKPKMNVIPISNERAIVSVLNENPAYFEVSILAENGDLVYYKQTSNPTTDYKQIYDFKNLADGKYALNLKVNDTRVINDFEVSRKGIEVGEARVRFAPYFDYKNNELKLSYLNFDKESLNLTIYNNNGLVYESRIGRDFNITKGYDLSRLESGSYRVTLSSFSNEYQFDLVK</sequence>
<proteinExistence type="predicted"/>
<gene>
    <name evidence="2" type="ORF">ENN90_09415</name>
</gene>
<comment type="caution">
    <text evidence="2">The sequence shown here is derived from an EMBL/GenBank/DDBJ whole genome shotgun (WGS) entry which is preliminary data.</text>
</comment>
<dbReference type="Proteomes" id="UP000886047">
    <property type="component" value="Unassembled WGS sequence"/>
</dbReference>
<protein>
    <recommendedName>
        <fullName evidence="3">Por secretion system C-terminal sorting domain-containing protein</fullName>
    </recommendedName>
</protein>
<accession>A0A831PKQ4</accession>
<feature type="signal peptide" evidence="1">
    <location>
        <begin position="1"/>
        <end position="21"/>
    </location>
</feature>
<dbReference type="EMBL" id="DSDK01000508">
    <property type="protein sequence ID" value="HDR51815.1"/>
    <property type="molecule type" value="Genomic_DNA"/>
</dbReference>
<feature type="chain" id="PRO_5032657746" description="Por secretion system C-terminal sorting domain-containing protein" evidence="1">
    <location>
        <begin position="22"/>
        <end position="194"/>
    </location>
</feature>
<name>A0A831PKQ4_9BACT</name>
<keyword evidence="1" id="KW-0732">Signal</keyword>
<evidence type="ECO:0008006" key="3">
    <source>
        <dbReference type="Google" id="ProtNLM"/>
    </source>
</evidence>
<evidence type="ECO:0000313" key="2">
    <source>
        <dbReference type="EMBL" id="HDR51815.1"/>
    </source>
</evidence>
<organism evidence="2">
    <name type="scientific">Mariniphaga anaerophila</name>
    <dbReference type="NCBI Taxonomy" id="1484053"/>
    <lineage>
        <taxon>Bacteria</taxon>
        <taxon>Pseudomonadati</taxon>
        <taxon>Bacteroidota</taxon>
        <taxon>Bacteroidia</taxon>
        <taxon>Marinilabiliales</taxon>
        <taxon>Prolixibacteraceae</taxon>
        <taxon>Mariniphaga</taxon>
    </lineage>
</organism>
<evidence type="ECO:0000256" key="1">
    <source>
        <dbReference type="SAM" id="SignalP"/>
    </source>
</evidence>
<dbReference type="AlphaFoldDB" id="A0A831PKQ4"/>